<dbReference type="Gene3D" id="2.102.10.10">
    <property type="entry name" value="Rieske [2Fe-2S] iron-sulphur domain"/>
    <property type="match status" value="1"/>
</dbReference>
<evidence type="ECO:0000256" key="3">
    <source>
        <dbReference type="ARBA" id="ARBA00023002"/>
    </source>
</evidence>
<evidence type="ECO:0000313" key="7">
    <source>
        <dbReference type="EMBL" id="GET36524.1"/>
    </source>
</evidence>
<proteinExistence type="predicted"/>
<dbReference type="AlphaFoldDB" id="A0AAV3X850"/>
<dbReference type="PROSITE" id="PS51296">
    <property type="entry name" value="RIESKE"/>
    <property type="match status" value="1"/>
</dbReference>
<dbReference type="InterPro" id="IPR044043">
    <property type="entry name" value="VanA_C_cat"/>
</dbReference>
<dbReference type="EMBL" id="BLAY01000014">
    <property type="protein sequence ID" value="GET36524.1"/>
    <property type="molecule type" value="Genomic_DNA"/>
</dbReference>
<organism evidence="7 8">
    <name type="scientific">Microseira wollei NIES-4236</name>
    <dbReference type="NCBI Taxonomy" id="2530354"/>
    <lineage>
        <taxon>Bacteria</taxon>
        <taxon>Bacillati</taxon>
        <taxon>Cyanobacteriota</taxon>
        <taxon>Cyanophyceae</taxon>
        <taxon>Oscillatoriophycideae</taxon>
        <taxon>Aerosakkonematales</taxon>
        <taxon>Aerosakkonemataceae</taxon>
        <taxon>Microseira</taxon>
    </lineage>
</organism>
<evidence type="ECO:0000313" key="8">
    <source>
        <dbReference type="Proteomes" id="UP001050975"/>
    </source>
</evidence>
<evidence type="ECO:0000256" key="4">
    <source>
        <dbReference type="ARBA" id="ARBA00023004"/>
    </source>
</evidence>
<dbReference type="SUPFAM" id="SSF50022">
    <property type="entry name" value="ISP domain"/>
    <property type="match status" value="1"/>
</dbReference>
<dbReference type="GO" id="GO:0051537">
    <property type="term" value="F:2 iron, 2 sulfur cluster binding"/>
    <property type="evidence" value="ECO:0007669"/>
    <property type="project" value="UniProtKB-KW"/>
</dbReference>
<dbReference type="PANTHER" id="PTHR21266">
    <property type="entry name" value="IRON-SULFUR DOMAIN CONTAINING PROTEIN"/>
    <property type="match status" value="1"/>
</dbReference>
<dbReference type="PANTHER" id="PTHR21266:SF57">
    <property type="entry name" value="3-CHLOROBENZOATE-3,4-DIOXYGENASE"/>
    <property type="match status" value="1"/>
</dbReference>
<feature type="domain" description="Rieske" evidence="6">
    <location>
        <begin position="10"/>
        <end position="110"/>
    </location>
</feature>
<dbReference type="RefSeq" id="WP_226576260.1">
    <property type="nucleotide sequence ID" value="NZ_BLAY01000014.1"/>
</dbReference>
<dbReference type="Pfam" id="PF19112">
    <property type="entry name" value="VanA_C"/>
    <property type="match status" value="1"/>
</dbReference>
<dbReference type="GO" id="GO:0004497">
    <property type="term" value="F:monooxygenase activity"/>
    <property type="evidence" value="ECO:0007669"/>
    <property type="project" value="UniProtKB-ARBA"/>
</dbReference>
<name>A0AAV3X850_9CYAN</name>
<dbReference type="InterPro" id="IPR017941">
    <property type="entry name" value="Rieske_2Fe-2S"/>
</dbReference>
<keyword evidence="3" id="KW-0560">Oxidoreductase</keyword>
<dbReference type="Gene3D" id="3.90.380.10">
    <property type="entry name" value="Naphthalene 1,2-dioxygenase Alpha Subunit, Chain A, domain 1"/>
    <property type="match status" value="1"/>
</dbReference>
<dbReference type="Pfam" id="PF00355">
    <property type="entry name" value="Rieske"/>
    <property type="match status" value="1"/>
</dbReference>
<evidence type="ECO:0000256" key="1">
    <source>
        <dbReference type="ARBA" id="ARBA00022714"/>
    </source>
</evidence>
<dbReference type="Proteomes" id="UP001050975">
    <property type="component" value="Unassembled WGS sequence"/>
</dbReference>
<evidence type="ECO:0000256" key="5">
    <source>
        <dbReference type="ARBA" id="ARBA00023014"/>
    </source>
</evidence>
<evidence type="ECO:0000259" key="6">
    <source>
        <dbReference type="PROSITE" id="PS51296"/>
    </source>
</evidence>
<gene>
    <name evidence="7" type="ORF">MiSe_12750</name>
</gene>
<reference evidence="7" key="1">
    <citation type="submission" date="2019-10" db="EMBL/GenBank/DDBJ databases">
        <title>Draft genome sequece of Microseira wollei NIES-4236.</title>
        <authorList>
            <person name="Yamaguchi H."/>
            <person name="Suzuki S."/>
            <person name="Kawachi M."/>
        </authorList>
    </citation>
    <scope>NUCLEOTIDE SEQUENCE</scope>
    <source>
        <strain evidence="7">NIES-4236</strain>
    </source>
</reference>
<keyword evidence="8" id="KW-1185">Reference proteome</keyword>
<dbReference type="GO" id="GO:0016705">
    <property type="term" value="F:oxidoreductase activity, acting on paired donors, with incorporation or reduction of molecular oxygen"/>
    <property type="evidence" value="ECO:0007669"/>
    <property type="project" value="UniProtKB-ARBA"/>
</dbReference>
<keyword evidence="4" id="KW-0408">Iron</keyword>
<dbReference type="GO" id="GO:0046872">
    <property type="term" value="F:metal ion binding"/>
    <property type="evidence" value="ECO:0007669"/>
    <property type="project" value="UniProtKB-KW"/>
</dbReference>
<keyword evidence="1" id="KW-0001">2Fe-2S</keyword>
<evidence type="ECO:0000256" key="2">
    <source>
        <dbReference type="ARBA" id="ARBA00022723"/>
    </source>
</evidence>
<dbReference type="InterPro" id="IPR050584">
    <property type="entry name" value="Cholesterol_7-desaturase"/>
</dbReference>
<protein>
    <submittedName>
        <fullName evidence="7">Rieske (2Fe-2S) domain protein</fullName>
    </submittedName>
</protein>
<accession>A0AAV3X850</accession>
<sequence length="317" mass="36103">METILPGAPWLIAHRSMLGINKPHKLSLHGQDYVLWQDGQGEVFALDNVCPHMQAPLSEGWICNERNTIACPFHALEFDGRGRLYQSGKVGVQPLAIPLELIVKGDCIWTYGSLTAKIPVPDLMEKVSHGMSFLGVAGEKSIQGTFLDNLPINYDYNHQNGTHRQLFGIKANRIPLFEQEGYWAKVVQELERDDATFDDIRRNRAVLLSPKTYTGTLEYAFPTLTTFKTRFPLGEILQVHVLYPETETATKTFVLVYAKFNRPVFKPLLQRSMLSAVATVVEQDTRAIETSYPRQPAKIRLPNEEIMFHAEKLYREW</sequence>
<comment type="caution">
    <text evidence="7">The sequence shown here is derived from an EMBL/GenBank/DDBJ whole genome shotgun (WGS) entry which is preliminary data.</text>
</comment>
<dbReference type="InterPro" id="IPR036922">
    <property type="entry name" value="Rieske_2Fe-2S_sf"/>
</dbReference>
<keyword evidence="5" id="KW-0411">Iron-sulfur</keyword>
<keyword evidence="2" id="KW-0479">Metal-binding</keyword>